<gene>
    <name evidence="11" type="ORF">SAMN02745121_02228</name>
</gene>
<dbReference type="STRING" id="54.SAMN02745121_02228"/>
<dbReference type="Pfam" id="PF02878">
    <property type="entry name" value="PGM_PMM_I"/>
    <property type="match status" value="1"/>
</dbReference>
<dbReference type="AlphaFoldDB" id="A0A1I1WGB4"/>
<comment type="cofactor">
    <cofactor evidence="1">
        <name>Mg(2+)</name>
        <dbReference type="ChEBI" id="CHEBI:18420"/>
    </cofactor>
</comment>
<dbReference type="Pfam" id="PF02880">
    <property type="entry name" value="PGM_PMM_III"/>
    <property type="match status" value="1"/>
</dbReference>
<dbReference type="InterPro" id="IPR016055">
    <property type="entry name" value="A-D-PHexomutase_a/b/a-I/II/III"/>
</dbReference>
<dbReference type="InterPro" id="IPR016066">
    <property type="entry name" value="A-D-PHexomutase_CS"/>
</dbReference>
<dbReference type="OrthoDB" id="9806956at2"/>
<dbReference type="InterPro" id="IPR005845">
    <property type="entry name" value="A-D-PHexomutase_a/b/a-II"/>
</dbReference>
<protein>
    <submittedName>
        <fullName evidence="11">Phosphoglucomutase</fullName>
    </submittedName>
</protein>
<evidence type="ECO:0000313" key="12">
    <source>
        <dbReference type="Proteomes" id="UP000199400"/>
    </source>
</evidence>
<dbReference type="GO" id="GO:0008973">
    <property type="term" value="F:phosphopentomutase activity"/>
    <property type="evidence" value="ECO:0007669"/>
    <property type="project" value="TreeGrafter"/>
</dbReference>
<evidence type="ECO:0000259" key="10">
    <source>
        <dbReference type="Pfam" id="PF02880"/>
    </source>
</evidence>
<dbReference type="Gene3D" id="3.40.120.10">
    <property type="entry name" value="Alpha-D-Glucose-1,6-Bisphosphate, subunit A, domain 3"/>
    <property type="match status" value="3"/>
</dbReference>
<feature type="domain" description="Alpha-D-phosphohexomutase alpha/beta/alpha" evidence="9">
    <location>
        <begin position="239"/>
        <end position="326"/>
    </location>
</feature>
<feature type="domain" description="Alpha-D-phosphohexomutase alpha/beta/alpha" evidence="10">
    <location>
        <begin position="338"/>
        <end position="453"/>
    </location>
</feature>
<dbReference type="GO" id="GO:0005975">
    <property type="term" value="P:carbohydrate metabolic process"/>
    <property type="evidence" value="ECO:0007669"/>
    <property type="project" value="InterPro"/>
</dbReference>
<proteinExistence type="inferred from homology"/>
<dbReference type="RefSeq" id="WP_096325999.1">
    <property type="nucleotide sequence ID" value="NZ_FOMX01000006.1"/>
</dbReference>
<dbReference type="InterPro" id="IPR005844">
    <property type="entry name" value="A-D-PHexomutase_a/b/a-I"/>
</dbReference>
<evidence type="ECO:0000256" key="2">
    <source>
        <dbReference type="ARBA" id="ARBA00010231"/>
    </source>
</evidence>
<dbReference type="SUPFAM" id="SSF53738">
    <property type="entry name" value="Phosphoglucomutase, first 3 domains"/>
    <property type="match status" value="3"/>
</dbReference>
<evidence type="ECO:0000313" key="11">
    <source>
        <dbReference type="EMBL" id="SFD92453.1"/>
    </source>
</evidence>
<evidence type="ECO:0000256" key="6">
    <source>
        <dbReference type="ARBA" id="ARBA00023235"/>
    </source>
</evidence>
<dbReference type="Proteomes" id="UP000199400">
    <property type="component" value="Unassembled WGS sequence"/>
</dbReference>
<organism evidence="11 12">
    <name type="scientific">Nannocystis exedens</name>
    <dbReference type="NCBI Taxonomy" id="54"/>
    <lineage>
        <taxon>Bacteria</taxon>
        <taxon>Pseudomonadati</taxon>
        <taxon>Myxococcota</taxon>
        <taxon>Polyangia</taxon>
        <taxon>Nannocystales</taxon>
        <taxon>Nannocystaceae</taxon>
        <taxon>Nannocystis</taxon>
    </lineage>
</organism>
<evidence type="ECO:0000259" key="9">
    <source>
        <dbReference type="Pfam" id="PF02879"/>
    </source>
</evidence>
<dbReference type="PANTHER" id="PTHR45745:SF1">
    <property type="entry name" value="PHOSPHOGLUCOMUTASE 2B-RELATED"/>
    <property type="match status" value="1"/>
</dbReference>
<evidence type="ECO:0000256" key="7">
    <source>
        <dbReference type="RuleBase" id="RU004326"/>
    </source>
</evidence>
<evidence type="ECO:0000256" key="4">
    <source>
        <dbReference type="ARBA" id="ARBA00022723"/>
    </source>
</evidence>
<keyword evidence="12" id="KW-1185">Reference proteome</keyword>
<reference evidence="12" key="1">
    <citation type="submission" date="2016-10" db="EMBL/GenBank/DDBJ databases">
        <authorList>
            <person name="Varghese N."/>
            <person name="Submissions S."/>
        </authorList>
    </citation>
    <scope>NUCLEOTIDE SEQUENCE [LARGE SCALE GENOMIC DNA]</scope>
    <source>
        <strain evidence="12">ATCC 25963</strain>
    </source>
</reference>
<dbReference type="InterPro" id="IPR036900">
    <property type="entry name" value="A-D-PHexomutase_C_sf"/>
</dbReference>
<evidence type="ECO:0000256" key="1">
    <source>
        <dbReference type="ARBA" id="ARBA00001946"/>
    </source>
</evidence>
<dbReference type="SUPFAM" id="SSF55957">
    <property type="entry name" value="Phosphoglucomutase, C-terminal domain"/>
    <property type="match status" value="1"/>
</dbReference>
<feature type="domain" description="Alpha-D-phosphohexomutase alpha/beta/alpha" evidence="8">
    <location>
        <begin position="63"/>
        <end position="194"/>
    </location>
</feature>
<name>A0A1I1WGB4_9BACT</name>
<dbReference type="InterPro" id="IPR005846">
    <property type="entry name" value="A-D-PHexomutase_a/b/a-III"/>
</dbReference>
<dbReference type="Pfam" id="PF02879">
    <property type="entry name" value="PGM_PMM_II"/>
    <property type="match status" value="1"/>
</dbReference>
<keyword evidence="5 7" id="KW-0460">Magnesium</keyword>
<sequence>MTPNPSALRLPADVERTLSYWLAEPRFAVEREALQALVASAEAGSTVALAEILDAYSQVLPIGTGGRRGKVGPGPNRFNKVVVRETAQGLVQAMRAAGDTPQVAVVYDTRTHSRDFAFAVAEQCAAGGLTVVLLDAPRPTPELSFLVRRLGCGAGVVISASHNPPEDNGIKIYGPDGAQVLGERDAALMRAILSVQELPELQEEQRKLIHVLSPERVAAEADPPYHAYVLAQGVAPPDLSAAGLKVAFTPLHGVGHTSVLPALRARKIEVVPVERQCDPDGGRFSTVRSANPEAPESMTMAIQLAEETGADLVLATDPDADRLGACVRGRDGKFVPLDGNRLGVLMLDHVLANATIPANGWVLTTLVTTPLLATMSQARGLMVVDDLLVGFKHHAGMAAEHPERTVVFACEESHGYNRGDEIRDKDGSIAALLLAEAAALAKLRGETLLDVLDTIWCRFGYHREKTLNYMAPGLAGRQAIAALMQAWRTSPPAGFAGLTTRRFEDRLQPRHTGSPTRDLPGDVLSLELEGEGGKKCRLVLRPSGTEPKLKIYGLARSAPEIDRAELPAVVSQIDGVVEAVLADAHAQIEVMMRPWLGPAS</sequence>
<keyword evidence="6" id="KW-0413">Isomerase</keyword>
<dbReference type="EMBL" id="FOMX01000006">
    <property type="protein sequence ID" value="SFD92453.1"/>
    <property type="molecule type" value="Genomic_DNA"/>
</dbReference>
<accession>A0A1I1WGB4</accession>
<keyword evidence="3" id="KW-0597">Phosphoprotein</keyword>
<dbReference type="GO" id="GO:0006166">
    <property type="term" value="P:purine ribonucleoside salvage"/>
    <property type="evidence" value="ECO:0007669"/>
    <property type="project" value="TreeGrafter"/>
</dbReference>
<dbReference type="PANTHER" id="PTHR45745">
    <property type="entry name" value="PHOSPHOMANNOMUTASE 45A"/>
    <property type="match status" value="1"/>
</dbReference>
<dbReference type="CDD" id="cd05799">
    <property type="entry name" value="PGM2"/>
    <property type="match status" value="1"/>
</dbReference>
<dbReference type="PROSITE" id="PS00710">
    <property type="entry name" value="PGM_PMM"/>
    <property type="match status" value="1"/>
</dbReference>
<evidence type="ECO:0000259" key="8">
    <source>
        <dbReference type="Pfam" id="PF02878"/>
    </source>
</evidence>
<evidence type="ECO:0000256" key="3">
    <source>
        <dbReference type="ARBA" id="ARBA00022553"/>
    </source>
</evidence>
<keyword evidence="4 7" id="KW-0479">Metal-binding</keyword>
<evidence type="ECO:0000256" key="5">
    <source>
        <dbReference type="ARBA" id="ARBA00022842"/>
    </source>
</evidence>
<comment type="similarity">
    <text evidence="2 7">Belongs to the phosphohexose mutase family.</text>
</comment>
<dbReference type="GO" id="GO:0000287">
    <property type="term" value="F:magnesium ion binding"/>
    <property type="evidence" value="ECO:0007669"/>
    <property type="project" value="InterPro"/>
</dbReference>